<dbReference type="Gene3D" id="1.10.150.130">
    <property type="match status" value="1"/>
</dbReference>
<dbReference type="PANTHER" id="PTHR30629">
    <property type="entry name" value="PROPHAGE INTEGRASE"/>
    <property type="match status" value="1"/>
</dbReference>
<dbReference type="InterPro" id="IPR013762">
    <property type="entry name" value="Integrase-like_cat_sf"/>
</dbReference>
<dbReference type="Gene3D" id="1.10.443.10">
    <property type="entry name" value="Intergrase catalytic core"/>
    <property type="match status" value="1"/>
</dbReference>
<evidence type="ECO:0000256" key="5">
    <source>
        <dbReference type="PROSITE-ProRule" id="PRU01248"/>
    </source>
</evidence>
<keyword evidence="2" id="KW-0229">DNA integration</keyword>
<dbReference type="InterPro" id="IPR011010">
    <property type="entry name" value="DNA_brk_join_enz"/>
</dbReference>
<reference evidence="8 9" key="1">
    <citation type="journal article" date="2012" name="J. Bacteriol.">
        <title>Draft Genome Sequence of Plant Growth-Promoting Rhizobium Mesorhizobium amorphae, Isolated from Zinc-Lead Mine Tailings.</title>
        <authorList>
            <person name="Hao X."/>
            <person name="Lin Y."/>
            <person name="Johnstone L."/>
            <person name="Baltrus D.A."/>
            <person name="Miller S.J."/>
            <person name="Wei G."/>
            <person name="Rensing C."/>
        </authorList>
    </citation>
    <scope>NUCLEOTIDE SEQUENCE [LARGE SCALE GENOMIC DNA]</scope>
    <source>
        <strain evidence="8 9">CCNWGS0123</strain>
    </source>
</reference>
<keyword evidence="9" id="KW-1185">Reference proteome</keyword>
<evidence type="ECO:0000256" key="3">
    <source>
        <dbReference type="ARBA" id="ARBA00023125"/>
    </source>
</evidence>
<dbReference type="InterPro" id="IPR044068">
    <property type="entry name" value="CB"/>
</dbReference>
<dbReference type="PATRIC" id="fig|1082933.3.peg.3532"/>
<dbReference type="PANTHER" id="PTHR30629:SF2">
    <property type="entry name" value="PROPHAGE INTEGRASE INTS-RELATED"/>
    <property type="match status" value="1"/>
</dbReference>
<dbReference type="AlphaFoldDB" id="G6YCE0"/>
<comment type="similarity">
    <text evidence="1">Belongs to the 'phage' integrase family.</text>
</comment>
<keyword evidence="3 5" id="KW-0238">DNA-binding</keyword>
<keyword evidence="4" id="KW-0233">DNA recombination</keyword>
<dbReference type="InterPro" id="IPR010998">
    <property type="entry name" value="Integrase_recombinase_N"/>
</dbReference>
<evidence type="ECO:0000313" key="8">
    <source>
        <dbReference type="EMBL" id="EHH10619.1"/>
    </source>
</evidence>
<dbReference type="eggNOG" id="COG0582">
    <property type="taxonomic scope" value="Bacteria"/>
</dbReference>
<dbReference type="SUPFAM" id="SSF56349">
    <property type="entry name" value="DNA breaking-rejoining enzymes"/>
    <property type="match status" value="1"/>
</dbReference>
<dbReference type="GO" id="GO:0015074">
    <property type="term" value="P:DNA integration"/>
    <property type="evidence" value="ECO:0007669"/>
    <property type="project" value="UniProtKB-KW"/>
</dbReference>
<evidence type="ECO:0000256" key="2">
    <source>
        <dbReference type="ARBA" id="ARBA00022908"/>
    </source>
</evidence>
<dbReference type="CDD" id="cd00801">
    <property type="entry name" value="INT_P4_C"/>
    <property type="match status" value="1"/>
</dbReference>
<dbReference type="Proteomes" id="UP000002949">
    <property type="component" value="Unassembled WGS sequence"/>
</dbReference>
<dbReference type="PROSITE" id="PS51900">
    <property type="entry name" value="CB"/>
    <property type="match status" value="1"/>
</dbReference>
<dbReference type="InterPro" id="IPR038488">
    <property type="entry name" value="Integrase_DNA-bd_sf"/>
</dbReference>
<dbReference type="STRING" id="1082933.A6B35_28470"/>
<evidence type="ECO:0000313" key="9">
    <source>
        <dbReference type="Proteomes" id="UP000002949"/>
    </source>
</evidence>
<feature type="domain" description="Tyr recombinase" evidence="6">
    <location>
        <begin position="226"/>
        <end position="400"/>
    </location>
</feature>
<dbReference type="InterPro" id="IPR025166">
    <property type="entry name" value="Integrase_DNA_bind_dom"/>
</dbReference>
<dbReference type="InterPro" id="IPR053876">
    <property type="entry name" value="Phage_int_M"/>
</dbReference>
<dbReference type="GO" id="GO:0006310">
    <property type="term" value="P:DNA recombination"/>
    <property type="evidence" value="ECO:0007669"/>
    <property type="project" value="UniProtKB-KW"/>
</dbReference>
<protein>
    <submittedName>
        <fullName evidence="8">Putative phage integrase</fullName>
    </submittedName>
</protein>
<dbReference type="GO" id="GO:0003677">
    <property type="term" value="F:DNA binding"/>
    <property type="evidence" value="ECO:0007669"/>
    <property type="project" value="UniProtKB-UniRule"/>
</dbReference>
<dbReference type="EMBL" id="AGSN01000126">
    <property type="protein sequence ID" value="EHH10619.1"/>
    <property type="molecule type" value="Genomic_DNA"/>
</dbReference>
<gene>
    <name evidence="8" type="ORF">MEA186_18108</name>
</gene>
<dbReference type="PROSITE" id="PS51898">
    <property type="entry name" value="TYR_RECOMBINASE"/>
    <property type="match status" value="1"/>
</dbReference>
<dbReference type="Pfam" id="PF22022">
    <property type="entry name" value="Phage_int_M"/>
    <property type="match status" value="1"/>
</dbReference>
<organism evidence="8 9">
    <name type="scientific">Mesorhizobium amorphae CCNWGS0123</name>
    <dbReference type="NCBI Taxonomy" id="1082933"/>
    <lineage>
        <taxon>Bacteria</taxon>
        <taxon>Pseudomonadati</taxon>
        <taxon>Pseudomonadota</taxon>
        <taxon>Alphaproteobacteria</taxon>
        <taxon>Hyphomicrobiales</taxon>
        <taxon>Phyllobacteriaceae</taxon>
        <taxon>Mesorhizobium</taxon>
    </lineage>
</organism>
<dbReference type="Gene3D" id="3.30.160.390">
    <property type="entry name" value="Integrase, DNA-binding domain"/>
    <property type="match status" value="1"/>
</dbReference>
<dbReference type="Pfam" id="PF00589">
    <property type="entry name" value="Phage_integrase"/>
    <property type="match status" value="1"/>
</dbReference>
<proteinExistence type="inferred from homology"/>
<dbReference type="InterPro" id="IPR050808">
    <property type="entry name" value="Phage_Integrase"/>
</dbReference>
<feature type="domain" description="Core-binding (CB)" evidence="7">
    <location>
        <begin position="114"/>
        <end position="195"/>
    </location>
</feature>
<sequence length="418" mass="46845">MDLMPRTINKLSAIEVAKKTKPGTYGDGGGLYLQVAKSTSKVAEEGDVTKSWLFRFMLAGKARYMGLGDVQTFNLKEARERARAARQLVTDGKDPIEDRRERTAALRADDAKRVTFKQASERYIAAHSAGWKNAKHAEQWKNTLETYAWPVIGDLPVAKVETAHITQILEPIWTTKTETASRVRGRVEMVLDWAKARHYRSGDNPARWRGHLDKLLPARSKVAKVEHHAAMPYAELPAFMKRLRAMDSISARALEFTILTAVRTGEAIGATEGEFDFEKKLWTIPAERMKADRAHRVPLSDRSIAILKALPREAGSPYMFAGARPKKPLSNMAMLELLRGMKGIEGLTVHGFRSTFRDWAAERSNFPREIAEAALAHVLSDKTEAAYQRGDMLDKRRRLMTAWAGYCGTAPTPNRVSA</sequence>
<dbReference type="InterPro" id="IPR002104">
    <property type="entry name" value="Integrase_catalytic"/>
</dbReference>
<evidence type="ECO:0000256" key="4">
    <source>
        <dbReference type="ARBA" id="ARBA00023172"/>
    </source>
</evidence>
<name>G6YCE0_9HYPH</name>
<dbReference type="Pfam" id="PF13356">
    <property type="entry name" value="Arm-DNA-bind_3"/>
    <property type="match status" value="1"/>
</dbReference>
<accession>G6YCE0</accession>
<evidence type="ECO:0000259" key="6">
    <source>
        <dbReference type="PROSITE" id="PS51898"/>
    </source>
</evidence>
<evidence type="ECO:0000256" key="1">
    <source>
        <dbReference type="ARBA" id="ARBA00008857"/>
    </source>
</evidence>
<evidence type="ECO:0000259" key="7">
    <source>
        <dbReference type="PROSITE" id="PS51900"/>
    </source>
</evidence>